<proteinExistence type="predicted"/>
<dbReference type="Proteomes" id="UP000887569">
    <property type="component" value="Unplaced"/>
</dbReference>
<feature type="compositionally biased region" description="Low complexity" evidence="1">
    <location>
        <begin position="57"/>
        <end position="75"/>
    </location>
</feature>
<feature type="compositionally biased region" description="Basic and acidic residues" evidence="1">
    <location>
        <begin position="76"/>
        <end position="92"/>
    </location>
</feature>
<reference evidence="3" key="1">
    <citation type="submission" date="2022-11" db="UniProtKB">
        <authorList>
            <consortium name="WormBaseParasite"/>
        </authorList>
    </citation>
    <scope>IDENTIFICATION</scope>
</reference>
<name>A0A915AK16_PARUN</name>
<dbReference type="AlphaFoldDB" id="A0A915AK16"/>
<feature type="region of interest" description="Disordered" evidence="1">
    <location>
        <begin position="46"/>
        <end position="122"/>
    </location>
</feature>
<evidence type="ECO:0000313" key="2">
    <source>
        <dbReference type="Proteomes" id="UP000887569"/>
    </source>
</evidence>
<evidence type="ECO:0000256" key="1">
    <source>
        <dbReference type="SAM" id="MobiDB-lite"/>
    </source>
</evidence>
<dbReference type="WBParaSite" id="PgR009X_g163_t01">
    <property type="protein sequence ID" value="PgR009X_g163_t01"/>
    <property type="gene ID" value="PgR009X_g163"/>
</dbReference>
<sequence length="122" mass="12854">APPAHAKSSHNDGIFTSNLSRQRICTCRLGSASRVSVTGSILNIAVSGETSPRSTFSPSLCLSPESELSPSSVSDPSHHDPLDDERRSKNNDDVGICNNLSSPILPPTHNRGARCQCTNGGD</sequence>
<accession>A0A915AK16</accession>
<evidence type="ECO:0000313" key="3">
    <source>
        <dbReference type="WBParaSite" id="PgR009X_g163_t01"/>
    </source>
</evidence>
<protein>
    <submittedName>
        <fullName evidence="3">Uncharacterized protein</fullName>
    </submittedName>
</protein>
<organism evidence="2 3">
    <name type="scientific">Parascaris univalens</name>
    <name type="common">Nematode worm</name>
    <dbReference type="NCBI Taxonomy" id="6257"/>
    <lineage>
        <taxon>Eukaryota</taxon>
        <taxon>Metazoa</taxon>
        <taxon>Ecdysozoa</taxon>
        <taxon>Nematoda</taxon>
        <taxon>Chromadorea</taxon>
        <taxon>Rhabditida</taxon>
        <taxon>Spirurina</taxon>
        <taxon>Ascaridomorpha</taxon>
        <taxon>Ascaridoidea</taxon>
        <taxon>Ascarididae</taxon>
        <taxon>Parascaris</taxon>
    </lineage>
</organism>
<keyword evidence="2" id="KW-1185">Reference proteome</keyword>